<organism evidence="9">
    <name type="scientific">Cacopsylla melanoneura</name>
    <dbReference type="NCBI Taxonomy" id="428564"/>
    <lineage>
        <taxon>Eukaryota</taxon>
        <taxon>Metazoa</taxon>
        <taxon>Ecdysozoa</taxon>
        <taxon>Arthropoda</taxon>
        <taxon>Hexapoda</taxon>
        <taxon>Insecta</taxon>
        <taxon>Pterygota</taxon>
        <taxon>Neoptera</taxon>
        <taxon>Paraneoptera</taxon>
        <taxon>Hemiptera</taxon>
        <taxon>Sternorrhyncha</taxon>
        <taxon>Psylloidea</taxon>
        <taxon>Psyllidae</taxon>
        <taxon>Psyllinae</taxon>
        <taxon>Cacopsylla</taxon>
    </lineage>
</organism>
<evidence type="ECO:0000256" key="7">
    <source>
        <dbReference type="ARBA" id="ARBA00023242"/>
    </source>
</evidence>
<evidence type="ECO:0000256" key="1">
    <source>
        <dbReference type="ARBA" id="ARBA00004567"/>
    </source>
</evidence>
<evidence type="ECO:0000256" key="2">
    <source>
        <dbReference type="ARBA" id="ARBA00022448"/>
    </source>
</evidence>
<keyword evidence="7" id="KW-0539">Nucleus</keyword>
<reference evidence="9" key="1">
    <citation type="submission" date="2021-05" db="EMBL/GenBank/DDBJ databases">
        <authorList>
            <person name="Alioto T."/>
            <person name="Alioto T."/>
            <person name="Gomez Garrido J."/>
        </authorList>
    </citation>
    <scope>NUCLEOTIDE SEQUENCE</scope>
</reference>
<dbReference type="EMBL" id="HBUF01211561">
    <property type="protein sequence ID" value="CAG6665716.1"/>
    <property type="molecule type" value="Transcribed_RNA"/>
</dbReference>
<dbReference type="GO" id="GO:0000055">
    <property type="term" value="P:ribosomal large subunit export from nucleus"/>
    <property type="evidence" value="ECO:0007669"/>
    <property type="project" value="InterPro"/>
</dbReference>
<dbReference type="GO" id="GO:0017056">
    <property type="term" value="F:structural constituent of nuclear pore"/>
    <property type="evidence" value="ECO:0007669"/>
    <property type="project" value="InterPro"/>
</dbReference>
<keyword evidence="5" id="KW-0811">Translocation</keyword>
<proteinExistence type="predicted"/>
<keyword evidence="2" id="KW-0813">Transport</keyword>
<dbReference type="EMBL" id="HBUF01537717">
    <property type="protein sequence ID" value="CAG6753888.1"/>
    <property type="molecule type" value="Transcribed_RNA"/>
</dbReference>
<feature type="coiled-coil region" evidence="8">
    <location>
        <begin position="542"/>
        <end position="643"/>
    </location>
</feature>
<dbReference type="GO" id="GO:0005643">
    <property type="term" value="C:nuclear pore"/>
    <property type="evidence" value="ECO:0007669"/>
    <property type="project" value="UniProtKB-SubCell"/>
</dbReference>
<evidence type="ECO:0000313" key="9">
    <source>
        <dbReference type="EMBL" id="CAG6665716.1"/>
    </source>
</evidence>
<evidence type="ECO:0000256" key="3">
    <source>
        <dbReference type="ARBA" id="ARBA00022816"/>
    </source>
</evidence>
<sequence length="697" mass="76962">MDSLGLKSETILHNLGVKCAALPQNGSAKNLIQCVENWLFVFNPDDSSVVVTNLSQETPLYQTLVPSPAPPFEVTSLRVNSTLTYCAYVGVSGVALMDLPNTRGIGGGFAFGKEKILCKCVSLDERYFACNPSLQVTQVRFQPEAPGDDLLLVLTSGNELRLYCARSGRSSSQRIDTSAPAQPPALTLTSLGHVTIDFQFLPPQFKGEELEFPILVLFQDGEVHMVNMVIRHNELTFSPHQVIGSLPFLPHASDNYAEDSSSILVLPCSPPLVCIASSTGTLHHCLLFKNEENPDEDTWHGVGSVAYRPYSLHVTEVVELKVGGPGAAGQEEGGRMFCTPVHLHADIGNISRYFCFHKAGVHIVRVPLVDQLMALLESKNEAYDSLLPQFKSNYSPTEHLLYIANTEESPAHLGFTLCALPRALILMLGNGEFVSATVYSKGANFDQLSATGVAAAANEDPMAGDKLTMGSATKKSEDYPNYVAAMLKQCDNIPLVKVDLNASFTDEEIKQIYLKNMEVVLQQTLPQLDLVSQNMIEKVASLKQTEADILATIAEYDKIQRDCKTMAETLADKYEDMNEKHEQLMAKSQHVLLDVFSKTNADPSQEKYLRNKLNAYESQVEKLNHQLNEIRHIEQQAKIMNEREAASSEGLHLNPNRERALKEIINELQVSIQGLVIKVNETRENVDSVTKSKQRQG</sequence>
<dbReference type="GO" id="GO:0000056">
    <property type="term" value="P:ribosomal small subunit export from nucleus"/>
    <property type="evidence" value="ECO:0007669"/>
    <property type="project" value="InterPro"/>
</dbReference>
<protein>
    <submittedName>
        <fullName evidence="9">Nuclear pore complex protein Nup88</fullName>
    </submittedName>
</protein>
<dbReference type="InterPro" id="IPR037700">
    <property type="entry name" value="NUP88/NUP82"/>
</dbReference>
<dbReference type="Pfam" id="PF10168">
    <property type="entry name" value="Nup88"/>
    <property type="match status" value="1"/>
</dbReference>
<dbReference type="GO" id="GO:0006606">
    <property type="term" value="P:protein import into nucleus"/>
    <property type="evidence" value="ECO:0007669"/>
    <property type="project" value="TreeGrafter"/>
</dbReference>
<keyword evidence="6" id="KW-0906">Nuclear pore complex</keyword>
<dbReference type="GO" id="GO:0006406">
    <property type="term" value="P:mRNA export from nucleus"/>
    <property type="evidence" value="ECO:0007669"/>
    <property type="project" value="TreeGrafter"/>
</dbReference>
<keyword evidence="8" id="KW-0175">Coiled coil</keyword>
<evidence type="ECO:0000256" key="6">
    <source>
        <dbReference type="ARBA" id="ARBA00023132"/>
    </source>
</evidence>
<dbReference type="InterPro" id="IPR019321">
    <property type="entry name" value="Nucleoporin_Nup88"/>
</dbReference>
<keyword evidence="3" id="KW-0509">mRNA transport</keyword>
<dbReference type="PANTHER" id="PTHR13257:SF0">
    <property type="entry name" value="NUCLEAR PORE COMPLEX PROTEIN NUP88"/>
    <property type="match status" value="1"/>
</dbReference>
<accession>A0A8D8SBX6</accession>
<dbReference type="PANTHER" id="PTHR13257">
    <property type="entry name" value="NUCLEOPORIN NUP84-RELATED"/>
    <property type="match status" value="1"/>
</dbReference>
<name>A0A8D8SBX6_9HEMI</name>
<dbReference type="AlphaFoldDB" id="A0A8D8SBX6"/>
<keyword evidence="4" id="KW-0653">Protein transport</keyword>
<comment type="subcellular location">
    <subcellularLocation>
        <location evidence="1">Nucleus</location>
        <location evidence="1">Nuclear pore complex</location>
    </subcellularLocation>
</comment>
<evidence type="ECO:0000256" key="8">
    <source>
        <dbReference type="SAM" id="Coils"/>
    </source>
</evidence>
<evidence type="ECO:0000256" key="5">
    <source>
        <dbReference type="ARBA" id="ARBA00023010"/>
    </source>
</evidence>
<evidence type="ECO:0000256" key="4">
    <source>
        <dbReference type="ARBA" id="ARBA00022927"/>
    </source>
</evidence>